<comment type="caution">
    <text evidence="3">The sequence shown here is derived from an EMBL/GenBank/DDBJ whole genome shotgun (WGS) entry which is preliminary data.</text>
</comment>
<dbReference type="SUPFAM" id="SSF53955">
    <property type="entry name" value="Lysozyme-like"/>
    <property type="match status" value="1"/>
</dbReference>
<dbReference type="Pfam" id="PF05838">
    <property type="entry name" value="Glyco_hydro_108"/>
    <property type="match status" value="1"/>
</dbReference>
<feature type="domain" description="Peptidoglycan binding" evidence="2">
    <location>
        <begin position="99"/>
        <end position="163"/>
    </location>
</feature>
<evidence type="ECO:0000313" key="4">
    <source>
        <dbReference type="Proteomes" id="UP000239724"/>
    </source>
</evidence>
<dbReference type="Pfam" id="PF09374">
    <property type="entry name" value="PG_binding_3"/>
    <property type="match status" value="1"/>
</dbReference>
<dbReference type="OrthoDB" id="9815229at2"/>
<proteinExistence type="predicted"/>
<dbReference type="EMBL" id="NHRY01000196">
    <property type="protein sequence ID" value="PPQ31172.1"/>
    <property type="molecule type" value="Genomic_DNA"/>
</dbReference>
<accession>A0A2S6N978</accession>
<dbReference type="AlphaFoldDB" id="A0A2S6N978"/>
<dbReference type="CDD" id="cd13926">
    <property type="entry name" value="N-acetylmuramidase_GH108"/>
    <property type="match status" value="1"/>
</dbReference>
<dbReference type="Proteomes" id="UP000239724">
    <property type="component" value="Unassembled WGS sequence"/>
</dbReference>
<evidence type="ECO:0000259" key="2">
    <source>
        <dbReference type="Pfam" id="PF09374"/>
    </source>
</evidence>
<dbReference type="Gene3D" id="1.20.141.10">
    <property type="entry name" value="Chitosanase, subunit A, domain 1"/>
    <property type="match status" value="1"/>
</dbReference>
<feature type="domain" description="TtsA-like Glycoside hydrolase family 108" evidence="1">
    <location>
        <begin position="9"/>
        <end position="96"/>
    </location>
</feature>
<keyword evidence="4" id="KW-1185">Reference proteome</keyword>
<dbReference type="InterPro" id="IPR008565">
    <property type="entry name" value="TtsA-like_GH18_dom"/>
</dbReference>
<sequence length="177" mass="18851">MDVFDQAFKVVLDHEGHYSANPADPGNWTGGRCGAGECRGTNWGISAAAYPQLDIKALTLAEAQEIYRRDYWDKAGCGKLPAALALLVFDAAVTSGVGRAVRWLQAALKVPQDGVIGPATLAAVEACAGNGFRLCADFQANRLVFMAGLATWRTFGAGWARRLCELPFEALQMGVAS</sequence>
<gene>
    <name evidence="3" type="ORF">CCS01_17900</name>
</gene>
<evidence type="ECO:0000313" key="3">
    <source>
        <dbReference type="EMBL" id="PPQ31172.1"/>
    </source>
</evidence>
<evidence type="ECO:0000259" key="1">
    <source>
        <dbReference type="Pfam" id="PF05838"/>
    </source>
</evidence>
<name>A0A2S6N978_RHOGL</name>
<organism evidence="3 4">
    <name type="scientific">Rhodopila globiformis</name>
    <name type="common">Rhodopseudomonas globiformis</name>
    <dbReference type="NCBI Taxonomy" id="1071"/>
    <lineage>
        <taxon>Bacteria</taxon>
        <taxon>Pseudomonadati</taxon>
        <taxon>Pseudomonadota</taxon>
        <taxon>Alphaproteobacteria</taxon>
        <taxon>Acetobacterales</taxon>
        <taxon>Acetobacteraceae</taxon>
        <taxon>Rhodopila</taxon>
    </lineage>
</organism>
<protein>
    <submittedName>
        <fullName evidence="3">Uncharacterized protein</fullName>
    </submittedName>
</protein>
<dbReference type="InterPro" id="IPR023346">
    <property type="entry name" value="Lysozyme-like_dom_sf"/>
</dbReference>
<reference evidence="3 4" key="1">
    <citation type="journal article" date="2018" name="Arch. Microbiol.">
        <title>New insights into the metabolic potential of the phototrophic purple bacterium Rhodopila globiformis DSM 161(T) from its draft genome sequence and evidence for a vanadium-dependent nitrogenase.</title>
        <authorList>
            <person name="Imhoff J.F."/>
            <person name="Rahn T."/>
            <person name="Kunzel S."/>
            <person name="Neulinger S.C."/>
        </authorList>
    </citation>
    <scope>NUCLEOTIDE SEQUENCE [LARGE SCALE GENOMIC DNA]</scope>
    <source>
        <strain evidence="3 4">DSM 161</strain>
    </source>
</reference>
<dbReference type="InterPro" id="IPR018537">
    <property type="entry name" value="Peptidoglycan-bd_3"/>
</dbReference>